<keyword evidence="8" id="KW-1185">Reference proteome</keyword>
<dbReference type="GO" id="GO:0008380">
    <property type="term" value="P:RNA splicing"/>
    <property type="evidence" value="ECO:0007669"/>
    <property type="project" value="UniProtKB-KW"/>
</dbReference>
<evidence type="ECO:0000313" key="7">
    <source>
        <dbReference type="EMBL" id="KAF5736728.1"/>
    </source>
</evidence>
<dbReference type="Pfam" id="PF00076">
    <property type="entry name" value="RRM_1"/>
    <property type="match status" value="1"/>
</dbReference>
<dbReference type="EMBL" id="JAAARO010000014">
    <property type="protein sequence ID" value="KAF5736728.1"/>
    <property type="molecule type" value="Genomic_DNA"/>
</dbReference>
<keyword evidence="2 4" id="KW-0694">RNA-binding</keyword>
<dbReference type="AlphaFoldDB" id="A0A7J7CRV4"/>
<dbReference type="SUPFAM" id="SSF54928">
    <property type="entry name" value="RNA-binding domain, RBD"/>
    <property type="match status" value="3"/>
</dbReference>
<feature type="compositionally biased region" description="Polar residues" evidence="5">
    <location>
        <begin position="353"/>
        <end position="369"/>
    </location>
</feature>
<dbReference type="GO" id="GO:0006397">
    <property type="term" value="P:mRNA processing"/>
    <property type="evidence" value="ECO:0007669"/>
    <property type="project" value="UniProtKB-KW"/>
</dbReference>
<feature type="domain" description="RRM" evidence="6">
    <location>
        <begin position="425"/>
        <end position="508"/>
    </location>
</feature>
<feature type="region of interest" description="Disordered" evidence="5">
    <location>
        <begin position="100"/>
        <end position="369"/>
    </location>
</feature>
<proteinExistence type="predicted"/>
<feature type="compositionally biased region" description="Basic and acidic residues" evidence="5">
    <location>
        <begin position="203"/>
        <end position="243"/>
    </location>
</feature>
<sequence>MRSTSRQKEIYGKTKQSPGNFNEGTAARTRPFNFDEIMARRKDKKLSENVKVGVGASEPVNISTVGIVENVSSHYRSETDNGGVKGSSLTHEKPLLEEFVEAGFREKDKQKFTKDDSSTRRKHRGDYDSETKSMSKMIKDVSNKAKEVTDKTIHGRGRFDNPLSDKETAKKRSRDVNKKDGHADKNRGESERGSKRNYPNGGNEKHRERIAPKKHDRETKQESEISERRERKELSKVYNEELRLKRRRSKSREREGRKRRSVSHSPKSRKHTSHQRLEHGEMSTHSFKDRSGQKHSDVDRRRVTSNGLTSYHRRHGGSSSGLGGYSPRKRRSEAAMKTPSPIHHSPEKKAGKSTGTGTSVPGSVASDLQASNQTISSNILEVTSTVPIASTSTKLLSAVSPSVLSNKESGPIDSIQLTQATRPMRRLYVENIPASASEKAVMECFNNLLCTSGVNYIEGAQPCISCAIHKEKGQALLEFLTPENASAALSFDGTSFAGSILKIRRPKDFVEVVTGEQGKSMAAIDLVSDVVKDSPHKIFIGGISKSVSPKMLMEIVSAFGRLKAYHFEVVKDLNEACAFLEYVDKSVTLKACAGLNGMKLGGRVITAVRAISDASALETSGDLPFYGIPGHAKPLLEQPTPVLKLKNVLNSEALSSLSELELEEVIEDVRLECARFGTVKSVNVVKLHEGCMLMSEACKINDKTECDESQQILGNEETDLKGGSSEEAIDQFSGGNSGAESLDGTRGMLEVDEVLESSGINHERPDRMEDVPCEPGGLDHDIDVEALAGKSTLGSFAQEALLQPNTPREESDLRDNEVSVGMEGGNSGVETKLVIREEGTRENDSVDVSEASGKFDNDDQDRSSLERMFEPGGVFVEYGRTEASCTAAHSLYGRLFDDRIVTVEYVPHHLYRARFPK</sequence>
<feature type="compositionally biased region" description="Basic and acidic residues" evidence="5">
    <location>
        <begin position="1"/>
        <end position="12"/>
    </location>
</feature>
<dbReference type="InterPro" id="IPR035979">
    <property type="entry name" value="RBD_domain_sf"/>
</dbReference>
<feature type="compositionally biased region" description="Basic and acidic residues" evidence="5">
    <location>
        <begin position="853"/>
        <end position="864"/>
    </location>
</feature>
<accession>A0A7J7CRV4</accession>
<dbReference type="GO" id="GO:0003723">
    <property type="term" value="F:RNA binding"/>
    <property type="evidence" value="ECO:0007669"/>
    <property type="project" value="UniProtKB-UniRule"/>
</dbReference>
<reference evidence="7 8" key="1">
    <citation type="journal article" date="2020" name="Nat. Commun.">
        <title>Genome of Tripterygium wilfordii and identification of cytochrome P450 involved in triptolide biosynthesis.</title>
        <authorList>
            <person name="Tu L."/>
            <person name="Su P."/>
            <person name="Zhang Z."/>
            <person name="Gao L."/>
            <person name="Wang J."/>
            <person name="Hu T."/>
            <person name="Zhou J."/>
            <person name="Zhang Y."/>
            <person name="Zhao Y."/>
            <person name="Liu Y."/>
            <person name="Song Y."/>
            <person name="Tong Y."/>
            <person name="Lu Y."/>
            <person name="Yang J."/>
            <person name="Xu C."/>
            <person name="Jia M."/>
            <person name="Peters R.J."/>
            <person name="Huang L."/>
            <person name="Gao W."/>
        </authorList>
    </citation>
    <scope>NUCLEOTIDE SEQUENCE [LARGE SCALE GENOMIC DNA]</scope>
    <source>
        <strain evidence="8">cv. XIE 37</strain>
        <tissue evidence="7">Leaf</tissue>
    </source>
</reference>
<dbReference type="PROSITE" id="PS50102">
    <property type="entry name" value="RRM"/>
    <property type="match status" value="2"/>
</dbReference>
<dbReference type="InterPro" id="IPR012677">
    <property type="entry name" value="Nucleotide-bd_a/b_plait_sf"/>
</dbReference>
<feature type="compositionally biased region" description="Basic residues" evidence="5">
    <location>
        <begin position="244"/>
        <end position="274"/>
    </location>
</feature>
<feature type="compositionally biased region" description="Basic and acidic residues" evidence="5">
    <location>
        <begin position="275"/>
        <end position="302"/>
    </location>
</feature>
<dbReference type="Gene3D" id="3.30.70.330">
    <property type="match status" value="4"/>
</dbReference>
<feature type="domain" description="RRM" evidence="6">
    <location>
        <begin position="536"/>
        <end position="612"/>
    </location>
</feature>
<dbReference type="FunFam" id="3.30.70.330:FF:000879">
    <property type="entry name" value="Splicing factor U2af large subunit A"/>
    <property type="match status" value="1"/>
</dbReference>
<feature type="compositionally biased region" description="Polar residues" evidence="5">
    <location>
        <begin position="14"/>
        <end position="23"/>
    </location>
</feature>
<feature type="region of interest" description="Disordered" evidence="5">
    <location>
        <begin position="837"/>
        <end position="864"/>
    </location>
</feature>
<keyword evidence="1" id="KW-0507">mRNA processing</keyword>
<evidence type="ECO:0000256" key="1">
    <source>
        <dbReference type="ARBA" id="ARBA00022664"/>
    </source>
</evidence>
<keyword evidence="3" id="KW-0508">mRNA splicing</keyword>
<dbReference type="SMART" id="SM00360">
    <property type="entry name" value="RRM"/>
    <property type="match status" value="2"/>
</dbReference>
<dbReference type="FunCoup" id="A0A7J7CRV4">
    <property type="interactions" value="1434"/>
</dbReference>
<dbReference type="InParanoid" id="A0A7J7CRV4"/>
<organism evidence="7 8">
    <name type="scientific">Tripterygium wilfordii</name>
    <name type="common">Thunder God vine</name>
    <dbReference type="NCBI Taxonomy" id="458696"/>
    <lineage>
        <taxon>Eukaryota</taxon>
        <taxon>Viridiplantae</taxon>
        <taxon>Streptophyta</taxon>
        <taxon>Embryophyta</taxon>
        <taxon>Tracheophyta</taxon>
        <taxon>Spermatophyta</taxon>
        <taxon>Magnoliopsida</taxon>
        <taxon>eudicotyledons</taxon>
        <taxon>Gunneridae</taxon>
        <taxon>Pentapetalae</taxon>
        <taxon>rosids</taxon>
        <taxon>fabids</taxon>
        <taxon>Celastrales</taxon>
        <taxon>Celastraceae</taxon>
        <taxon>Tripterygium</taxon>
    </lineage>
</organism>
<dbReference type="PANTHER" id="PTHR23139">
    <property type="entry name" value="RNA-BINDING PROTEIN"/>
    <property type="match status" value="1"/>
</dbReference>
<evidence type="ECO:0000256" key="4">
    <source>
        <dbReference type="PROSITE-ProRule" id="PRU00176"/>
    </source>
</evidence>
<dbReference type="Proteomes" id="UP000593562">
    <property type="component" value="Unassembled WGS sequence"/>
</dbReference>
<comment type="caution">
    <text evidence="7">The sequence shown here is derived from an EMBL/GenBank/DDBJ whole genome shotgun (WGS) entry which is preliminary data.</text>
</comment>
<evidence type="ECO:0000256" key="5">
    <source>
        <dbReference type="SAM" id="MobiDB-lite"/>
    </source>
</evidence>
<evidence type="ECO:0000259" key="6">
    <source>
        <dbReference type="PROSITE" id="PS50102"/>
    </source>
</evidence>
<evidence type="ECO:0000256" key="2">
    <source>
        <dbReference type="ARBA" id="ARBA00022884"/>
    </source>
</evidence>
<evidence type="ECO:0000256" key="3">
    <source>
        <dbReference type="ARBA" id="ARBA00023187"/>
    </source>
</evidence>
<feature type="compositionally biased region" description="Basic and acidic residues" evidence="5">
    <location>
        <begin position="103"/>
        <end position="194"/>
    </location>
</feature>
<name>A0A7J7CRV4_TRIWF</name>
<dbReference type="OrthoDB" id="10266058at2759"/>
<gene>
    <name evidence="7" type="ORF">HS088_TW14G00880</name>
</gene>
<protein>
    <recommendedName>
        <fullName evidence="6">RRM domain-containing protein</fullName>
    </recommendedName>
</protein>
<evidence type="ECO:0000313" key="8">
    <source>
        <dbReference type="Proteomes" id="UP000593562"/>
    </source>
</evidence>
<dbReference type="InterPro" id="IPR000504">
    <property type="entry name" value="RRM_dom"/>
</dbReference>
<feature type="region of interest" description="Disordered" evidence="5">
    <location>
        <begin position="1"/>
        <end position="28"/>
    </location>
</feature>